<evidence type="ECO:0000313" key="1">
    <source>
        <dbReference type="EMBL" id="MFC4330813.1"/>
    </source>
</evidence>
<protein>
    <submittedName>
        <fullName evidence="1">Type VII secretion system-associated protein</fullName>
    </submittedName>
</protein>
<dbReference type="Proteomes" id="UP001595824">
    <property type="component" value="Unassembled WGS sequence"/>
</dbReference>
<evidence type="ECO:0000313" key="2">
    <source>
        <dbReference type="Proteomes" id="UP001595824"/>
    </source>
</evidence>
<keyword evidence="2" id="KW-1185">Reference proteome</keyword>
<sequence length="148" mass="15891">MAVDDFHLERLDFPALQAFIDDGIAKFEEDLKSIRASDTQAPSLFDLSTRSPVMHLGFLEADETTGMQGLSGRTKAAASAVDKVLNKHVTAFSELHRKLQTVIETMKKAQQHNLADVDAQKFVSALGGYEAALGGGNSNASAPPTTET</sequence>
<organism evidence="1 2">
    <name type="scientific">Streptomyces andamanensis</name>
    <dbReference type="NCBI Taxonomy" id="1565035"/>
    <lineage>
        <taxon>Bacteria</taxon>
        <taxon>Bacillati</taxon>
        <taxon>Actinomycetota</taxon>
        <taxon>Actinomycetes</taxon>
        <taxon>Kitasatosporales</taxon>
        <taxon>Streptomycetaceae</taxon>
        <taxon>Streptomyces</taxon>
    </lineage>
</organism>
<name>A0ABV8TJX3_9ACTN</name>
<dbReference type="RefSeq" id="WP_381741862.1">
    <property type="nucleotide sequence ID" value="NZ_JBHSDP010000024.1"/>
</dbReference>
<proteinExistence type="predicted"/>
<gene>
    <name evidence="1" type="ORF">ACFPC0_24100</name>
</gene>
<reference evidence="2" key="1">
    <citation type="journal article" date="2019" name="Int. J. Syst. Evol. Microbiol.">
        <title>The Global Catalogue of Microorganisms (GCM) 10K type strain sequencing project: providing services to taxonomists for standard genome sequencing and annotation.</title>
        <authorList>
            <consortium name="The Broad Institute Genomics Platform"/>
            <consortium name="The Broad Institute Genome Sequencing Center for Infectious Disease"/>
            <person name="Wu L."/>
            <person name="Ma J."/>
        </authorList>
    </citation>
    <scope>NUCLEOTIDE SEQUENCE [LARGE SCALE GENOMIC DNA]</scope>
    <source>
        <strain evidence="2">PCU 347</strain>
    </source>
</reference>
<comment type="caution">
    <text evidence="1">The sequence shown here is derived from an EMBL/GenBank/DDBJ whole genome shotgun (WGS) entry which is preliminary data.</text>
</comment>
<accession>A0ABV8TJX3</accession>
<dbReference type="NCBIfam" id="NF033533">
    <property type="entry name" value="lone7_assoc_B"/>
    <property type="match status" value="1"/>
</dbReference>
<dbReference type="InterPro" id="IPR049801">
    <property type="entry name" value="T7SS_assoc-like"/>
</dbReference>
<dbReference type="EMBL" id="JBHSDP010000024">
    <property type="protein sequence ID" value="MFC4330813.1"/>
    <property type="molecule type" value="Genomic_DNA"/>
</dbReference>